<dbReference type="EMBL" id="SRLO01000049">
    <property type="protein sequence ID" value="TNN81085.1"/>
    <property type="molecule type" value="Genomic_DNA"/>
</dbReference>
<dbReference type="AlphaFoldDB" id="A0A4Z2IT53"/>
<name>A0A4Z2IT53_9TELE</name>
<gene>
    <name evidence="1" type="ORF">EYF80_008741</name>
</gene>
<accession>A0A4Z2IT53</accession>
<reference evidence="1 2" key="1">
    <citation type="submission" date="2019-03" db="EMBL/GenBank/DDBJ databases">
        <title>First draft genome of Liparis tanakae, snailfish: a comprehensive survey of snailfish specific genes.</title>
        <authorList>
            <person name="Kim W."/>
            <person name="Song I."/>
            <person name="Jeong J.-H."/>
            <person name="Kim D."/>
            <person name="Kim S."/>
            <person name="Ryu S."/>
            <person name="Song J.Y."/>
            <person name="Lee S.K."/>
        </authorList>
    </citation>
    <scope>NUCLEOTIDE SEQUENCE [LARGE SCALE GENOMIC DNA]</scope>
    <source>
        <tissue evidence="1">Muscle</tissue>
    </source>
</reference>
<keyword evidence="2" id="KW-1185">Reference proteome</keyword>
<evidence type="ECO:0000313" key="1">
    <source>
        <dbReference type="EMBL" id="TNN81085.1"/>
    </source>
</evidence>
<comment type="caution">
    <text evidence="1">The sequence shown here is derived from an EMBL/GenBank/DDBJ whole genome shotgun (WGS) entry which is preliminary data.</text>
</comment>
<protein>
    <submittedName>
        <fullName evidence="1">Uncharacterized protein</fullName>
    </submittedName>
</protein>
<evidence type="ECO:0000313" key="2">
    <source>
        <dbReference type="Proteomes" id="UP000314294"/>
    </source>
</evidence>
<organism evidence="1 2">
    <name type="scientific">Liparis tanakae</name>
    <name type="common">Tanaka's snailfish</name>
    <dbReference type="NCBI Taxonomy" id="230148"/>
    <lineage>
        <taxon>Eukaryota</taxon>
        <taxon>Metazoa</taxon>
        <taxon>Chordata</taxon>
        <taxon>Craniata</taxon>
        <taxon>Vertebrata</taxon>
        <taxon>Euteleostomi</taxon>
        <taxon>Actinopterygii</taxon>
        <taxon>Neopterygii</taxon>
        <taxon>Teleostei</taxon>
        <taxon>Neoteleostei</taxon>
        <taxon>Acanthomorphata</taxon>
        <taxon>Eupercaria</taxon>
        <taxon>Perciformes</taxon>
        <taxon>Cottioidei</taxon>
        <taxon>Cottales</taxon>
        <taxon>Liparidae</taxon>
        <taxon>Liparis</taxon>
    </lineage>
</organism>
<dbReference type="Proteomes" id="UP000314294">
    <property type="component" value="Unassembled WGS sequence"/>
</dbReference>
<sequence>MAMTSPSSGGCNTLAMVIVILGQACPSILIQKDRTLQQSVALQEDGTGLDADAALHFVYDRIQTPHGKTL</sequence>
<proteinExistence type="predicted"/>